<dbReference type="PANTHER" id="PTHR30614">
    <property type="entry name" value="MEMBRANE COMPONENT OF AMINO ACID ABC TRANSPORTER"/>
    <property type="match status" value="1"/>
</dbReference>
<feature type="transmembrane region" description="Helical" evidence="8">
    <location>
        <begin position="206"/>
        <end position="226"/>
    </location>
</feature>
<dbReference type="AlphaFoldDB" id="A0A9X3TY07"/>
<comment type="caution">
    <text evidence="10">The sequence shown here is derived from an EMBL/GenBank/DDBJ whole genome shotgun (WGS) entry which is preliminary data.</text>
</comment>
<keyword evidence="7 8" id="KW-0472">Membrane</keyword>
<feature type="transmembrane region" description="Helical" evidence="8">
    <location>
        <begin position="176"/>
        <end position="194"/>
    </location>
</feature>
<dbReference type="EMBL" id="JANWOI010000002">
    <property type="protein sequence ID" value="MDA5193871.1"/>
    <property type="molecule type" value="Genomic_DNA"/>
</dbReference>
<keyword evidence="3 8" id="KW-0813">Transport</keyword>
<feature type="transmembrane region" description="Helical" evidence="8">
    <location>
        <begin position="95"/>
        <end position="119"/>
    </location>
</feature>
<evidence type="ECO:0000256" key="5">
    <source>
        <dbReference type="ARBA" id="ARBA00022692"/>
    </source>
</evidence>
<proteinExistence type="inferred from homology"/>
<keyword evidence="4" id="KW-1003">Cell membrane</keyword>
<evidence type="ECO:0000256" key="3">
    <source>
        <dbReference type="ARBA" id="ARBA00022448"/>
    </source>
</evidence>
<evidence type="ECO:0000313" key="11">
    <source>
        <dbReference type="Proteomes" id="UP001141619"/>
    </source>
</evidence>
<dbReference type="SUPFAM" id="SSF161098">
    <property type="entry name" value="MetI-like"/>
    <property type="match status" value="1"/>
</dbReference>
<evidence type="ECO:0000256" key="6">
    <source>
        <dbReference type="ARBA" id="ARBA00022989"/>
    </source>
</evidence>
<dbReference type="InterPro" id="IPR043429">
    <property type="entry name" value="ArtM/GltK/GlnP/TcyL/YhdX-like"/>
</dbReference>
<dbReference type="InterPro" id="IPR035906">
    <property type="entry name" value="MetI-like_sf"/>
</dbReference>
<comment type="similarity">
    <text evidence="2">Belongs to the binding-protein-dependent transport system permease family. HisMQ subfamily.</text>
</comment>
<sequence>MGNWRIGFSILGILLLAVIVWPLVRWAFIDAYWVGVGPEACPDKTGACWPFIRERFDQLMYGVYPIPERWRVNTGLFIGFCLMVPILVPKIRAKALWVGLFVSVYPILAVILFSGGVFGLEKIQTSLWGGLFLSLVVGVFAFAFALPTGILLALGRESKIPAIRILAGTWVEIWRSVPTLVVLFVAVIMLPLFLPPQYEVDKLLRALVALSILMSCHMAEAIRGALRAIPAGQYEAATALGIGYWKTQTHIILPQALAMATPQITNVVIGLFKETSLLVVIGLFDFLGIVQAVSGDSRWHLSSARATGYLFVAFVYWCICFSMSRYSSYLERSGVAMHRR</sequence>
<dbReference type="RefSeq" id="WP_274943563.1">
    <property type="nucleotide sequence ID" value="NZ_JANWOI010000002.1"/>
</dbReference>
<name>A0A9X3TY07_9PROT</name>
<dbReference type="Gene3D" id="1.10.3720.10">
    <property type="entry name" value="MetI-like"/>
    <property type="match status" value="1"/>
</dbReference>
<evidence type="ECO:0000256" key="1">
    <source>
        <dbReference type="ARBA" id="ARBA00004429"/>
    </source>
</evidence>
<dbReference type="GO" id="GO:0006865">
    <property type="term" value="P:amino acid transport"/>
    <property type="evidence" value="ECO:0007669"/>
    <property type="project" value="TreeGrafter"/>
</dbReference>
<dbReference type="InterPro" id="IPR010065">
    <property type="entry name" value="AA_ABC_transptr_permease_3TM"/>
</dbReference>
<dbReference type="CDD" id="cd06261">
    <property type="entry name" value="TM_PBP2"/>
    <property type="match status" value="1"/>
</dbReference>
<evidence type="ECO:0000313" key="10">
    <source>
        <dbReference type="EMBL" id="MDA5193871.1"/>
    </source>
</evidence>
<dbReference type="Proteomes" id="UP001141619">
    <property type="component" value="Unassembled WGS sequence"/>
</dbReference>
<keyword evidence="6 8" id="KW-1133">Transmembrane helix</keyword>
<accession>A0A9X3TY07</accession>
<evidence type="ECO:0000259" key="9">
    <source>
        <dbReference type="PROSITE" id="PS50928"/>
    </source>
</evidence>
<evidence type="ECO:0000256" key="7">
    <source>
        <dbReference type="ARBA" id="ARBA00023136"/>
    </source>
</evidence>
<feature type="transmembrane region" description="Helical" evidence="8">
    <location>
        <begin position="70"/>
        <end position="88"/>
    </location>
</feature>
<protein>
    <submittedName>
        <fullName evidence="10">Amino acid ABC transporter permease</fullName>
    </submittedName>
</protein>
<comment type="subcellular location">
    <subcellularLocation>
        <location evidence="1">Cell inner membrane</location>
        <topology evidence="1">Multi-pass membrane protein</topology>
    </subcellularLocation>
    <subcellularLocation>
        <location evidence="8">Cell membrane</location>
        <topology evidence="8">Multi-pass membrane protein</topology>
    </subcellularLocation>
</comment>
<feature type="domain" description="ABC transmembrane type-1" evidence="9">
    <location>
        <begin position="131"/>
        <end position="320"/>
    </location>
</feature>
<reference evidence="10" key="2">
    <citation type="journal article" date="2023" name="Syst. Appl. Microbiol.">
        <title>Govania unica gen. nov., sp. nov., a rare biosphere bacterium that represents a novel family in the class Alphaproteobacteria.</title>
        <authorList>
            <person name="Vandamme P."/>
            <person name="Peeters C."/>
            <person name="Hettiarachchi A."/>
            <person name="Cnockaert M."/>
            <person name="Carlier A."/>
        </authorList>
    </citation>
    <scope>NUCLEOTIDE SEQUENCE</scope>
    <source>
        <strain evidence="10">LMG 31809</strain>
    </source>
</reference>
<dbReference type="GO" id="GO:0022857">
    <property type="term" value="F:transmembrane transporter activity"/>
    <property type="evidence" value="ECO:0007669"/>
    <property type="project" value="InterPro"/>
</dbReference>
<gene>
    <name evidence="10" type="ORF">NYP16_07895</name>
</gene>
<dbReference type="InterPro" id="IPR000515">
    <property type="entry name" value="MetI-like"/>
</dbReference>
<evidence type="ECO:0000256" key="2">
    <source>
        <dbReference type="ARBA" id="ARBA00010072"/>
    </source>
</evidence>
<feature type="transmembrane region" description="Helical" evidence="8">
    <location>
        <begin position="276"/>
        <end position="294"/>
    </location>
</feature>
<dbReference type="NCBIfam" id="TIGR01726">
    <property type="entry name" value="HEQRo_perm_3TM"/>
    <property type="match status" value="1"/>
</dbReference>
<dbReference type="PANTHER" id="PTHR30614:SF41">
    <property type="entry name" value="INNER MEMBRANE AMINO-ACID ABC TRANSPORTER PERMEASE PROTEIN YHDY"/>
    <property type="match status" value="1"/>
</dbReference>
<feature type="transmembrane region" description="Helical" evidence="8">
    <location>
        <begin position="7"/>
        <end position="28"/>
    </location>
</feature>
<reference evidence="10" key="1">
    <citation type="submission" date="2022-08" db="EMBL/GenBank/DDBJ databases">
        <authorList>
            <person name="Vandamme P."/>
            <person name="Hettiarachchi A."/>
            <person name="Peeters C."/>
            <person name="Cnockaert M."/>
            <person name="Carlier A."/>
        </authorList>
    </citation>
    <scope>NUCLEOTIDE SEQUENCE</scope>
    <source>
        <strain evidence="10">LMG 31809</strain>
    </source>
</reference>
<dbReference type="GO" id="GO:0043190">
    <property type="term" value="C:ATP-binding cassette (ABC) transporter complex"/>
    <property type="evidence" value="ECO:0007669"/>
    <property type="project" value="InterPro"/>
</dbReference>
<keyword evidence="11" id="KW-1185">Reference proteome</keyword>
<dbReference type="PROSITE" id="PS50928">
    <property type="entry name" value="ABC_TM1"/>
    <property type="match status" value="1"/>
</dbReference>
<feature type="transmembrane region" description="Helical" evidence="8">
    <location>
        <begin position="306"/>
        <end position="324"/>
    </location>
</feature>
<evidence type="ECO:0000256" key="8">
    <source>
        <dbReference type="RuleBase" id="RU363032"/>
    </source>
</evidence>
<organism evidence="10 11">
    <name type="scientific">Govanella unica</name>
    <dbReference type="NCBI Taxonomy" id="2975056"/>
    <lineage>
        <taxon>Bacteria</taxon>
        <taxon>Pseudomonadati</taxon>
        <taxon>Pseudomonadota</taxon>
        <taxon>Alphaproteobacteria</taxon>
        <taxon>Emcibacterales</taxon>
        <taxon>Govanellaceae</taxon>
        <taxon>Govanella</taxon>
    </lineage>
</organism>
<evidence type="ECO:0000256" key="4">
    <source>
        <dbReference type="ARBA" id="ARBA00022475"/>
    </source>
</evidence>
<feature type="transmembrane region" description="Helical" evidence="8">
    <location>
        <begin position="131"/>
        <end position="155"/>
    </location>
</feature>
<keyword evidence="5 8" id="KW-0812">Transmembrane</keyword>
<dbReference type="Pfam" id="PF00528">
    <property type="entry name" value="BPD_transp_1"/>
    <property type="match status" value="1"/>
</dbReference>